<accession>A0A0W1SVP1</accession>
<keyword evidence="3" id="KW-1185">Reference proteome</keyword>
<organism evidence="2 3">
    <name type="scientific">Haloferax profundi</name>
    <dbReference type="NCBI Taxonomy" id="1544718"/>
    <lineage>
        <taxon>Archaea</taxon>
        <taxon>Methanobacteriati</taxon>
        <taxon>Methanobacteriota</taxon>
        <taxon>Stenosarchaea group</taxon>
        <taxon>Halobacteria</taxon>
        <taxon>Halobacteriales</taxon>
        <taxon>Haloferacaceae</taxon>
        <taxon>Haloferax</taxon>
    </lineage>
</organism>
<feature type="compositionally biased region" description="Basic and acidic residues" evidence="1">
    <location>
        <begin position="307"/>
        <end position="320"/>
    </location>
</feature>
<dbReference type="PROSITE" id="PS51318">
    <property type="entry name" value="TAT"/>
    <property type="match status" value="1"/>
</dbReference>
<evidence type="ECO:0000313" key="2">
    <source>
        <dbReference type="EMBL" id="KTG30473.1"/>
    </source>
</evidence>
<gene>
    <name evidence="2" type="ORF">AUR66_07745</name>
</gene>
<protein>
    <submittedName>
        <fullName evidence="2">Uncharacterized protein</fullName>
    </submittedName>
</protein>
<dbReference type="EMBL" id="LOPV01000045">
    <property type="protein sequence ID" value="KTG30473.1"/>
    <property type="molecule type" value="Genomic_DNA"/>
</dbReference>
<evidence type="ECO:0000313" key="3">
    <source>
        <dbReference type="Proteomes" id="UP000053157"/>
    </source>
</evidence>
<feature type="compositionally biased region" description="Basic and acidic residues" evidence="1">
    <location>
        <begin position="232"/>
        <end position="249"/>
    </location>
</feature>
<reference evidence="2 3" key="1">
    <citation type="submission" date="2015-12" db="EMBL/GenBank/DDBJ databases">
        <title>Haloferax profundi sp. nov. isolated from the Discovery deep brine-seawater interface in the Red Sea.</title>
        <authorList>
            <person name="Zhang G."/>
            <person name="Stingl U."/>
            <person name="Rashid M."/>
        </authorList>
    </citation>
    <scope>NUCLEOTIDE SEQUENCE [LARGE SCALE GENOMIC DNA]</scope>
    <source>
        <strain evidence="2 3">SB29</strain>
    </source>
</reference>
<dbReference type="Proteomes" id="UP000053157">
    <property type="component" value="Unassembled WGS sequence"/>
</dbReference>
<feature type="region of interest" description="Disordered" evidence="1">
    <location>
        <begin position="223"/>
        <end position="320"/>
    </location>
</feature>
<feature type="compositionally biased region" description="Polar residues" evidence="1">
    <location>
        <begin position="67"/>
        <end position="82"/>
    </location>
</feature>
<feature type="compositionally biased region" description="Polar residues" evidence="1">
    <location>
        <begin position="250"/>
        <end position="269"/>
    </location>
</feature>
<comment type="caution">
    <text evidence="2">The sequence shown here is derived from an EMBL/GenBank/DDBJ whole genome shotgun (WGS) entry which is preliminary data.</text>
</comment>
<feature type="region of interest" description="Disordered" evidence="1">
    <location>
        <begin position="57"/>
        <end position="89"/>
    </location>
</feature>
<proteinExistence type="predicted"/>
<sequence length="320" mass="33508">MELIRADDRPFISEYETYEKLMSRRTAVLAVAAAVLLATLGAPLALASPTGPVAPALAPSDGPAAADNSTATNQRTASNETPPGQKLAGVIGVQGSETDGELERRTFENRLANANSNASKAAVVAGQVETIRERLTELEQRRDRLHAAHENGTLSENQYRVQMTRVVADIERTKSMLNRTADAAETVPDSDLEARGVDAERLDSLRQSASGLAGPEVAAIARDLVGDNPGKGLEKATEKRGGDEEKSENGRNGNGSDKTAGESSGNGSENRADRADGSSGQQSSADSSAADGANDGSDDTPPVTTGRDADDNRRDSLLLQ</sequence>
<feature type="compositionally biased region" description="Low complexity" evidence="1">
    <location>
        <begin position="277"/>
        <end position="295"/>
    </location>
</feature>
<evidence type="ECO:0000256" key="1">
    <source>
        <dbReference type="SAM" id="MobiDB-lite"/>
    </source>
</evidence>
<dbReference type="InterPro" id="IPR006311">
    <property type="entry name" value="TAT_signal"/>
</dbReference>
<name>A0A0W1SVP1_9EURY</name>
<dbReference type="AlphaFoldDB" id="A0A0W1SVP1"/>